<dbReference type="RefSeq" id="WP_093940048.1">
    <property type="nucleotide sequence ID" value="NZ_CP022521.1"/>
</dbReference>
<dbReference type="KEGG" id="ahg:AHOG_03350"/>
<dbReference type="Proteomes" id="UP000204221">
    <property type="component" value="Chromosome"/>
</dbReference>
<dbReference type="AlphaFoldDB" id="A0A221VXV5"/>
<gene>
    <name evidence="2" type="ORF">AHOG_03350</name>
</gene>
<reference evidence="2 3" key="1">
    <citation type="submission" date="2017-07" db="EMBL/GenBank/DDBJ databases">
        <title>Complete genome sequence of Actinoalloteichus hoggarensis DSM 45943, type strain of Actinoalloteichus hoggarensis.</title>
        <authorList>
            <person name="Ruckert C."/>
            <person name="Nouioui I."/>
            <person name="Willmese J."/>
            <person name="van Wezel G."/>
            <person name="Klenk H.-P."/>
            <person name="Kalinowski J."/>
            <person name="Zotchev S.B."/>
        </authorList>
    </citation>
    <scope>NUCLEOTIDE SEQUENCE [LARGE SCALE GENOMIC DNA]</scope>
    <source>
        <strain evidence="2 3">DSM 45943</strain>
    </source>
</reference>
<feature type="region of interest" description="Disordered" evidence="1">
    <location>
        <begin position="136"/>
        <end position="158"/>
    </location>
</feature>
<accession>A0A221VXV5</accession>
<feature type="compositionally biased region" description="Low complexity" evidence="1">
    <location>
        <begin position="195"/>
        <end position="208"/>
    </location>
</feature>
<dbReference type="OrthoDB" id="3695383at2"/>
<evidence type="ECO:0000313" key="2">
    <source>
        <dbReference type="EMBL" id="ASO18328.1"/>
    </source>
</evidence>
<evidence type="ECO:0000313" key="3">
    <source>
        <dbReference type="Proteomes" id="UP000204221"/>
    </source>
</evidence>
<sequence length="215" mass="22710">MTFADPADWSVSVPARLFGENRAESLRVSCNRARRHVLIEGTRKPAKPVLAALTVPDARWLLTALRPSGRSTALPAVGNGLAWRRVVVTPATWYVELAIYGPIEVIGRWHVHADQLPEVGFALAESITLIRAATPQASGRAAERATPRRRRVEPTEAAGESLLVPRRVGVAADETGAVGEAGAEVQSRVPATARSIAVSSAGSVSSARGTGGDAR</sequence>
<feature type="region of interest" description="Disordered" evidence="1">
    <location>
        <begin position="195"/>
        <end position="215"/>
    </location>
</feature>
<evidence type="ECO:0000256" key="1">
    <source>
        <dbReference type="SAM" id="MobiDB-lite"/>
    </source>
</evidence>
<keyword evidence="3" id="KW-1185">Reference proteome</keyword>
<name>A0A221VXV5_9PSEU</name>
<dbReference type="EMBL" id="CP022521">
    <property type="protein sequence ID" value="ASO18328.1"/>
    <property type="molecule type" value="Genomic_DNA"/>
</dbReference>
<proteinExistence type="predicted"/>
<organism evidence="2 3">
    <name type="scientific">Actinoalloteichus hoggarensis</name>
    <dbReference type="NCBI Taxonomy" id="1470176"/>
    <lineage>
        <taxon>Bacteria</taxon>
        <taxon>Bacillati</taxon>
        <taxon>Actinomycetota</taxon>
        <taxon>Actinomycetes</taxon>
        <taxon>Pseudonocardiales</taxon>
        <taxon>Pseudonocardiaceae</taxon>
        <taxon>Actinoalloteichus</taxon>
    </lineage>
</organism>
<protein>
    <submittedName>
        <fullName evidence="2">Uncharacterized protein</fullName>
    </submittedName>
</protein>